<dbReference type="InterPro" id="IPR006311">
    <property type="entry name" value="TAT_signal"/>
</dbReference>
<feature type="disulfide bond" evidence="2">
    <location>
        <begin position="142"/>
        <end position="150"/>
    </location>
</feature>
<proteinExistence type="predicted"/>
<dbReference type="PANTHER" id="PTHR37981:SF1">
    <property type="entry name" value="SGNH HYDROLASE-TYPE ESTERASE DOMAIN-CONTAINING PROTEIN"/>
    <property type="match status" value="1"/>
</dbReference>
<feature type="disulfide bond" evidence="2">
    <location>
        <begin position="64"/>
        <end position="89"/>
    </location>
</feature>
<feature type="active site" description="Nucleophile" evidence="1">
    <location>
        <position position="50"/>
    </location>
</feature>
<feature type="chain" id="PRO_5015459665" description="SGNH hydrolase-type esterase domain-containing protein" evidence="3">
    <location>
        <begin position="37"/>
        <end position="289"/>
    </location>
</feature>
<dbReference type="InterPro" id="IPR036514">
    <property type="entry name" value="SGNH_hydro_sf"/>
</dbReference>
<keyword evidence="3" id="KW-0732">Signal</keyword>
<sequence>MNLTKRTTRTRTTRLAALAAAATAALLGGAAGPVAAAPPAPLAHVALGDSYASGFGTGSYVNACGQSPLGLPGILDSKKQVELVADATCAGAKAASEAGGALDLPEQVARVTATGALSPSTDLVTISAGGNDAGFGQVAGVCATRPTADCEQFIAVQNATALPALERTLDTLYSTVGSAAPGATVVVTGYPHLFSPEAGTPALLPVASQIAFNDATDAVNAVIRVRAEAHGFTFVDLVQKFEGHGLGSTDPWITFQPGAVDNLHPTAEGYRSGYFPAVRSSVNLAQLQR</sequence>
<evidence type="ECO:0000313" key="5">
    <source>
        <dbReference type="EMBL" id="PPB49091.1"/>
    </source>
</evidence>
<evidence type="ECO:0000256" key="1">
    <source>
        <dbReference type="PIRSR" id="PIRSR637460-1"/>
    </source>
</evidence>
<dbReference type="InterPro" id="IPR037460">
    <property type="entry name" value="SEST-like"/>
</dbReference>
<organism evidence="5 6">
    <name type="scientific">Arthrobacter pityocampae</name>
    <dbReference type="NCBI Taxonomy" id="547334"/>
    <lineage>
        <taxon>Bacteria</taxon>
        <taxon>Bacillati</taxon>
        <taxon>Actinomycetota</taxon>
        <taxon>Actinomycetes</taxon>
        <taxon>Micrococcales</taxon>
        <taxon>Micrococcaceae</taxon>
        <taxon>Arthrobacter</taxon>
    </lineage>
</organism>
<dbReference type="PANTHER" id="PTHR37981">
    <property type="entry name" value="LIPASE 2"/>
    <property type="match status" value="1"/>
</dbReference>
<gene>
    <name evidence="5" type="ORF">C4K88_10270</name>
</gene>
<dbReference type="RefSeq" id="WP_104121530.1">
    <property type="nucleotide sequence ID" value="NZ_PRKW01000004.1"/>
</dbReference>
<comment type="caution">
    <text evidence="5">The sequence shown here is derived from an EMBL/GenBank/DDBJ whole genome shotgun (WGS) entry which is preliminary data.</text>
</comment>
<dbReference type="PROSITE" id="PS51318">
    <property type="entry name" value="TAT"/>
    <property type="match status" value="1"/>
</dbReference>
<dbReference type="OrthoDB" id="5503950at2"/>
<feature type="domain" description="SGNH hydrolase-type esterase" evidence="4">
    <location>
        <begin position="46"/>
        <end position="271"/>
    </location>
</feature>
<dbReference type="InterPro" id="IPR013830">
    <property type="entry name" value="SGNH_hydro"/>
</dbReference>
<evidence type="ECO:0000259" key="4">
    <source>
        <dbReference type="Pfam" id="PF13472"/>
    </source>
</evidence>
<dbReference type="CDD" id="cd01823">
    <property type="entry name" value="SEST_like"/>
    <property type="match status" value="1"/>
</dbReference>
<dbReference type="Gene3D" id="3.40.50.1110">
    <property type="entry name" value="SGNH hydrolase"/>
    <property type="match status" value="1"/>
</dbReference>
<accession>A0A2S5IX14</accession>
<keyword evidence="6" id="KW-1185">Reference proteome</keyword>
<name>A0A2S5IX14_9MICC</name>
<dbReference type="SUPFAM" id="SSF52266">
    <property type="entry name" value="SGNH hydrolase"/>
    <property type="match status" value="1"/>
</dbReference>
<protein>
    <recommendedName>
        <fullName evidence="4">SGNH hydrolase-type esterase domain-containing protein</fullName>
    </recommendedName>
</protein>
<dbReference type="Pfam" id="PF13472">
    <property type="entry name" value="Lipase_GDSL_2"/>
    <property type="match status" value="1"/>
</dbReference>
<dbReference type="Proteomes" id="UP000239297">
    <property type="component" value="Unassembled WGS sequence"/>
</dbReference>
<evidence type="ECO:0000256" key="2">
    <source>
        <dbReference type="PIRSR" id="PIRSR637460-2"/>
    </source>
</evidence>
<evidence type="ECO:0000313" key="6">
    <source>
        <dbReference type="Proteomes" id="UP000239297"/>
    </source>
</evidence>
<keyword evidence="2" id="KW-1015">Disulfide bond</keyword>
<dbReference type="GO" id="GO:0019433">
    <property type="term" value="P:triglyceride catabolic process"/>
    <property type="evidence" value="ECO:0007669"/>
    <property type="project" value="TreeGrafter"/>
</dbReference>
<feature type="active site" evidence="1">
    <location>
        <position position="264"/>
    </location>
</feature>
<reference evidence="5 6" key="1">
    <citation type="journal article" date="2014" name="Int. J. Syst. Evol. Microbiol.">
        <title>Arthrobacter pityocampae sp. nov., isolated from Thaumetopoea pityocampa (Lep., Thaumetopoeidae).</title>
        <authorList>
            <person name="Ince I.A."/>
            <person name="Demirbag Z."/>
            <person name="Kati H."/>
        </authorList>
    </citation>
    <scope>NUCLEOTIDE SEQUENCE [LARGE SCALE GENOMIC DNA]</scope>
    <source>
        <strain evidence="5 6">Tp2</strain>
    </source>
</reference>
<evidence type="ECO:0000256" key="3">
    <source>
        <dbReference type="SAM" id="SignalP"/>
    </source>
</evidence>
<dbReference type="GO" id="GO:0004806">
    <property type="term" value="F:triacylglycerol lipase activity"/>
    <property type="evidence" value="ECO:0007669"/>
    <property type="project" value="TreeGrafter"/>
</dbReference>
<feature type="signal peptide" evidence="3">
    <location>
        <begin position="1"/>
        <end position="36"/>
    </location>
</feature>
<dbReference type="EMBL" id="PRKW01000004">
    <property type="protein sequence ID" value="PPB49091.1"/>
    <property type="molecule type" value="Genomic_DNA"/>
</dbReference>
<dbReference type="AlphaFoldDB" id="A0A2S5IX14"/>